<feature type="region of interest" description="Disordered" evidence="5">
    <location>
        <begin position="1"/>
        <end position="47"/>
    </location>
</feature>
<dbReference type="Proteomes" id="UP001175000">
    <property type="component" value="Unassembled WGS sequence"/>
</dbReference>
<dbReference type="PANTHER" id="PTHR31859:SF1">
    <property type="entry name" value="TETRATRICOPEPTIDE REPEAT PROTEIN 39C"/>
    <property type="match status" value="1"/>
</dbReference>
<protein>
    <recommendedName>
        <fullName evidence="2">Inclusion body clearance protein IML2</fullName>
    </recommendedName>
    <alternativeName>
        <fullName evidence="3">Inclusion body clearance protein iml2</fullName>
    </alternativeName>
</protein>
<dbReference type="GO" id="GO:0005741">
    <property type="term" value="C:mitochondrial outer membrane"/>
    <property type="evidence" value="ECO:0007669"/>
    <property type="project" value="TreeGrafter"/>
</dbReference>
<dbReference type="AlphaFoldDB" id="A0AA40C0B5"/>
<comment type="function">
    <text evidence="4">Inclusion body (IB) resident protein that interacts strongly with lipid droplet (LD) proteins. Involved in LD-mediated IB clearing after protein folding stress, probably by enabling access to the IBs of an LD-stored soluble sterol derivative that acts as a chaperone in inclusion clearing.</text>
</comment>
<reference evidence="6" key="1">
    <citation type="submission" date="2023-06" db="EMBL/GenBank/DDBJ databases">
        <title>Genome-scale phylogeny and comparative genomics of the fungal order Sordariales.</title>
        <authorList>
            <consortium name="Lawrence Berkeley National Laboratory"/>
            <person name="Hensen N."/>
            <person name="Bonometti L."/>
            <person name="Westerberg I."/>
            <person name="Brannstrom I.O."/>
            <person name="Guillou S."/>
            <person name="Cros-Aarteil S."/>
            <person name="Calhoun S."/>
            <person name="Haridas S."/>
            <person name="Kuo A."/>
            <person name="Mondo S."/>
            <person name="Pangilinan J."/>
            <person name="Riley R."/>
            <person name="Labutti K."/>
            <person name="Andreopoulos B."/>
            <person name="Lipzen A."/>
            <person name="Chen C."/>
            <person name="Yanf M."/>
            <person name="Daum C."/>
            <person name="Ng V."/>
            <person name="Clum A."/>
            <person name="Steindorff A."/>
            <person name="Ohm R."/>
            <person name="Martin F."/>
            <person name="Silar P."/>
            <person name="Natvig D."/>
            <person name="Lalanne C."/>
            <person name="Gautier V."/>
            <person name="Ament-Velasquez S.L."/>
            <person name="Kruys A."/>
            <person name="Hutchinson M.I."/>
            <person name="Powell A.J."/>
            <person name="Barry K."/>
            <person name="Miller A.N."/>
            <person name="Grigoriev I.V."/>
            <person name="Debuchy R."/>
            <person name="Gladieux P."/>
            <person name="Thoren M.H."/>
            <person name="Johannesson H."/>
        </authorList>
    </citation>
    <scope>NUCLEOTIDE SEQUENCE</scope>
    <source>
        <strain evidence="6">CBS 606.72</strain>
    </source>
</reference>
<evidence type="ECO:0000256" key="5">
    <source>
        <dbReference type="SAM" id="MobiDB-lite"/>
    </source>
</evidence>
<dbReference type="GO" id="GO:0005634">
    <property type="term" value="C:nucleus"/>
    <property type="evidence" value="ECO:0007669"/>
    <property type="project" value="TreeGrafter"/>
</dbReference>
<organism evidence="6 7">
    <name type="scientific">Immersiella caudata</name>
    <dbReference type="NCBI Taxonomy" id="314043"/>
    <lineage>
        <taxon>Eukaryota</taxon>
        <taxon>Fungi</taxon>
        <taxon>Dikarya</taxon>
        <taxon>Ascomycota</taxon>
        <taxon>Pezizomycotina</taxon>
        <taxon>Sordariomycetes</taxon>
        <taxon>Sordariomycetidae</taxon>
        <taxon>Sordariales</taxon>
        <taxon>Lasiosphaeriaceae</taxon>
        <taxon>Immersiella</taxon>
    </lineage>
</organism>
<feature type="compositionally biased region" description="Polar residues" evidence="5">
    <location>
        <begin position="227"/>
        <end position="244"/>
    </location>
</feature>
<evidence type="ECO:0000313" key="6">
    <source>
        <dbReference type="EMBL" id="KAK0620059.1"/>
    </source>
</evidence>
<evidence type="ECO:0000313" key="7">
    <source>
        <dbReference type="Proteomes" id="UP001175000"/>
    </source>
</evidence>
<dbReference type="GO" id="GO:0005829">
    <property type="term" value="C:cytosol"/>
    <property type="evidence" value="ECO:0007669"/>
    <property type="project" value="TreeGrafter"/>
</dbReference>
<keyword evidence="7" id="KW-1185">Reference proteome</keyword>
<evidence type="ECO:0000256" key="1">
    <source>
        <dbReference type="ARBA" id="ARBA00011408"/>
    </source>
</evidence>
<accession>A0AA40C0B5</accession>
<evidence type="ECO:0000256" key="4">
    <source>
        <dbReference type="ARBA" id="ARBA00043897"/>
    </source>
</evidence>
<comment type="caution">
    <text evidence="6">The sequence shown here is derived from an EMBL/GenBank/DDBJ whole genome shotgun (WGS) entry which is preliminary data.</text>
</comment>
<dbReference type="PANTHER" id="PTHR31859">
    <property type="entry name" value="TETRATRICOPEPTIDE REPEAT PROTEIN 39 FAMILY MEMBER"/>
    <property type="match status" value="1"/>
</dbReference>
<evidence type="ECO:0000256" key="3">
    <source>
        <dbReference type="ARBA" id="ARBA00019539"/>
    </source>
</evidence>
<dbReference type="EMBL" id="JAULSU010000004">
    <property type="protein sequence ID" value="KAK0620059.1"/>
    <property type="molecule type" value="Genomic_DNA"/>
</dbReference>
<comment type="subunit">
    <text evidence="1">Interacts with lipid droplet proteins.</text>
</comment>
<name>A0AA40C0B5_9PEZI</name>
<dbReference type="InterPro" id="IPR019412">
    <property type="entry name" value="IML2/TPR_39"/>
</dbReference>
<gene>
    <name evidence="6" type="ORF">B0T14DRAFT_432087</name>
</gene>
<sequence>MSALRSWLRGSGNGADTSSKTSSKAASPLPSPAASSLALNNHGKPPLSLAQQEISDLEDALEATGRIMNDDIEGAEARLRSRENGSAFHQLGLGLAVFMRSVLGFEKDIMGEAATLLGETENRAWNDMKKAQKDAEKAVGGGGGWFSKAAPPTSPYGATGNSTSKIYPPGSEFALVYALSLLMNAMVGVMHESLTEGLKGFYKLRRAYATLDSIIQAEEQYVRSLNGDASTSGSAPVSIPSQPRMSDDLMPGSFDDTEFADLKDALAGNGKGDTDPGFVDIGKEFSGSRTPGLPTFKISDSDKPQGLTSSDPAIIDEKLGKLSIAETPTTGSRPQTPASQILQDGVLQPASQGTSSGRPLPTGSEKDLFTSPVDSFIHSGVNMNFGILLLILSMVPPAFSRLLYVIGFKGDRERGIRMLWQASKHPNINGAMAGLMLLQFYNTFLGYSDILPSDSDVKELTKADTDSGEVETVAPPKEKCDALLAAMRQRYPNSGLWKLEEARVRANTRHLDEAIEMLKANTDNKMRQITALNNFELSMSSMYALNWPEMRDNFLRCVELNDWSHSLYYYIAGCAELELYRDEFHRAESLDKDSPEYRVATTEAQKYKKSAEENLRKAPTLAGRKRFMARQMPFEVFVSRKLQKWEERVKALGIDLADAVGVSPAMEMIYLWNGSKRMPMNKLEEARVYLAWDRCTTTKENRDKMEAEADEAAIATLAESALLRQLGKATEARELVKPLLTMDSMLFKGPTRDDYCQAAAHYETAAVAWMEFCSPDTWPSTDAAAADVEAFRKEKADECQTYLDKVSSWEAFTLDARFGMRVKAGIETVKWVKGKKGWV</sequence>
<evidence type="ECO:0000256" key="2">
    <source>
        <dbReference type="ARBA" id="ARBA00018424"/>
    </source>
</evidence>
<dbReference type="Pfam" id="PF10300">
    <property type="entry name" value="Iml2-TPR_39"/>
    <property type="match status" value="1"/>
</dbReference>
<feature type="region of interest" description="Disordered" evidence="5">
    <location>
        <begin position="226"/>
        <end position="312"/>
    </location>
</feature>
<proteinExistence type="predicted"/>
<feature type="compositionally biased region" description="Low complexity" evidence="5">
    <location>
        <begin position="17"/>
        <end position="39"/>
    </location>
</feature>